<dbReference type="OrthoDB" id="5243658at2"/>
<name>A0A5B8UAF8_9ACTN</name>
<protein>
    <submittedName>
        <fullName evidence="2">NlpC/P60 family protein</fullName>
    </submittedName>
</protein>
<dbReference type="EMBL" id="CP042430">
    <property type="protein sequence ID" value="QEC50040.1"/>
    <property type="molecule type" value="Genomic_DNA"/>
</dbReference>
<organism evidence="2 3">
    <name type="scientific">Baekduia soli</name>
    <dbReference type="NCBI Taxonomy" id="496014"/>
    <lineage>
        <taxon>Bacteria</taxon>
        <taxon>Bacillati</taxon>
        <taxon>Actinomycetota</taxon>
        <taxon>Thermoleophilia</taxon>
        <taxon>Solirubrobacterales</taxon>
        <taxon>Baekduiaceae</taxon>
        <taxon>Baekduia</taxon>
    </lineage>
</organism>
<dbReference type="SUPFAM" id="SSF54001">
    <property type="entry name" value="Cysteine proteinases"/>
    <property type="match status" value="1"/>
</dbReference>
<dbReference type="RefSeq" id="WP_146922404.1">
    <property type="nucleotide sequence ID" value="NZ_CP042430.1"/>
</dbReference>
<dbReference type="Proteomes" id="UP000321805">
    <property type="component" value="Chromosome"/>
</dbReference>
<keyword evidence="3" id="KW-1185">Reference proteome</keyword>
<dbReference type="Gene3D" id="3.90.1720.10">
    <property type="entry name" value="endopeptidase domain like (from Nostoc punctiforme)"/>
    <property type="match status" value="1"/>
</dbReference>
<accession>A0A5B8UAF8</accession>
<evidence type="ECO:0000256" key="1">
    <source>
        <dbReference type="SAM" id="SignalP"/>
    </source>
</evidence>
<reference evidence="2 3" key="1">
    <citation type="journal article" date="2018" name="J. Microbiol.">
        <title>Baekduia soli gen. nov., sp. nov., a novel bacterium isolated from the soil of Baekdu Mountain and proposal of a novel family name, Baekduiaceae fam. nov.</title>
        <authorList>
            <person name="An D.S."/>
            <person name="Siddiqi M.Z."/>
            <person name="Kim K.H."/>
            <person name="Yu H.S."/>
            <person name="Im W.T."/>
        </authorList>
    </citation>
    <scope>NUCLEOTIDE SEQUENCE [LARGE SCALE GENOMIC DNA]</scope>
    <source>
        <strain evidence="2 3">BR7-21</strain>
    </source>
</reference>
<dbReference type="AlphaFoldDB" id="A0A5B8UAF8"/>
<feature type="chain" id="PRO_5038496097" evidence="1">
    <location>
        <begin position="23"/>
        <end position="204"/>
    </location>
</feature>
<feature type="signal peptide" evidence="1">
    <location>
        <begin position="1"/>
        <end position="22"/>
    </location>
</feature>
<dbReference type="InterPro" id="IPR038765">
    <property type="entry name" value="Papain-like_cys_pep_sf"/>
</dbReference>
<keyword evidence="1" id="KW-0732">Signal</keyword>
<evidence type="ECO:0000313" key="3">
    <source>
        <dbReference type="Proteomes" id="UP000321805"/>
    </source>
</evidence>
<evidence type="ECO:0000313" key="2">
    <source>
        <dbReference type="EMBL" id="QEC50040.1"/>
    </source>
</evidence>
<sequence length="204" mass="20353">MRAYALVLTIAVSLCAAPAAFAQATGGVDGSIPTPAAPAVPAPVVNGGVAYGVPNPATTQVVDLPAATILPNGYAAAPAAAPQEVKDALAAANTIIGKPYVYGGGHNAKFSGKGYDCSGTVSYALHGGGLLTSPLDSGSFMKWGLKGPGAWITVYTNPGHAFAVIAGLRLDTSAAGDPSGGKGPRWRPVLRSTRGFAARHPDGF</sequence>
<gene>
    <name evidence="2" type="ORF">FSW04_22345</name>
</gene>
<proteinExistence type="predicted"/>
<dbReference type="KEGG" id="bsol:FSW04_22345"/>